<dbReference type="AlphaFoldDB" id="A0A3D8LAU1"/>
<feature type="transmembrane region" description="Helical" evidence="1">
    <location>
        <begin position="139"/>
        <end position="161"/>
    </location>
</feature>
<dbReference type="RefSeq" id="WP_115566179.1">
    <property type="nucleotide sequence ID" value="NZ_QRGR01000014.1"/>
</dbReference>
<feature type="transmembrane region" description="Helical" evidence="1">
    <location>
        <begin position="113"/>
        <end position="133"/>
    </location>
</feature>
<evidence type="ECO:0000313" key="3">
    <source>
        <dbReference type="Proteomes" id="UP000256708"/>
    </source>
</evidence>
<keyword evidence="1" id="KW-0472">Membrane</keyword>
<dbReference type="PANTHER" id="PTHR20992:SF9">
    <property type="entry name" value="AT15442P-RELATED"/>
    <property type="match status" value="1"/>
</dbReference>
<keyword evidence="3" id="KW-1185">Reference proteome</keyword>
<evidence type="ECO:0000256" key="1">
    <source>
        <dbReference type="SAM" id="Phobius"/>
    </source>
</evidence>
<dbReference type="EMBL" id="QRGR01000014">
    <property type="protein sequence ID" value="RDV14500.1"/>
    <property type="molecule type" value="Genomic_DNA"/>
</dbReference>
<feature type="transmembrane region" description="Helical" evidence="1">
    <location>
        <begin position="173"/>
        <end position="195"/>
    </location>
</feature>
<evidence type="ECO:0000313" key="2">
    <source>
        <dbReference type="EMBL" id="RDV14500.1"/>
    </source>
</evidence>
<comment type="caution">
    <text evidence="2">The sequence shown here is derived from an EMBL/GenBank/DDBJ whole genome shotgun (WGS) entry which is preliminary data.</text>
</comment>
<feature type="transmembrane region" description="Helical" evidence="1">
    <location>
        <begin position="251"/>
        <end position="271"/>
    </location>
</feature>
<dbReference type="Pfam" id="PF04087">
    <property type="entry name" value="DUF389"/>
    <property type="match status" value="1"/>
</dbReference>
<feature type="transmembrane region" description="Helical" evidence="1">
    <location>
        <begin position="215"/>
        <end position="239"/>
    </location>
</feature>
<dbReference type="InterPro" id="IPR005240">
    <property type="entry name" value="DUF389"/>
</dbReference>
<reference evidence="3" key="1">
    <citation type="submission" date="2018-08" db="EMBL/GenBank/DDBJ databases">
        <authorList>
            <person name="Liu Z.-W."/>
            <person name="Du Z.-J."/>
        </authorList>
    </citation>
    <scope>NUCLEOTIDE SEQUENCE [LARGE SCALE GENOMIC DNA]</scope>
    <source>
        <strain evidence="3">H4X</strain>
    </source>
</reference>
<dbReference type="Proteomes" id="UP000256708">
    <property type="component" value="Unassembled WGS sequence"/>
</dbReference>
<protein>
    <submittedName>
        <fullName evidence="2">DUF389 domain-containing protein</fullName>
    </submittedName>
</protein>
<proteinExistence type="predicted"/>
<organism evidence="2 3">
    <name type="scientific">Pontibacter diazotrophicus</name>
    <dbReference type="NCBI Taxonomy" id="1400979"/>
    <lineage>
        <taxon>Bacteria</taxon>
        <taxon>Pseudomonadati</taxon>
        <taxon>Bacteroidota</taxon>
        <taxon>Cytophagia</taxon>
        <taxon>Cytophagales</taxon>
        <taxon>Hymenobacteraceae</taxon>
        <taxon>Pontibacter</taxon>
    </lineage>
</organism>
<accession>A0A3D8LAU1</accession>
<sequence>MPRKVEITVSPERTENILTEINELDGLINLQVLRGASVNPQGDVILATIVTSALQDLERRLDRHDLGKKPGLSLSTSEPDSLVNYNFSDQLDRDSVEASWEEMEMIISKDSNATSILLLLVVCSGILAAVGIATNAMHVAIAGMLVAPGFMPIMRITLGLVSKSGAICKRGVIDVFLIYLVLIAVAAFTAFLMQLYGMNPLADSADYYEVTDTLFTYWTTVSTTSVAASVAASLAGAVLIATKRSVFTSGVMIGLALVPSAAIVGMALVAGDTTAAGLALLRWLIDVGIIVLVSFIFFICLKSLKIKRNIAM</sequence>
<dbReference type="OrthoDB" id="7551956at2"/>
<gene>
    <name evidence="2" type="ORF">DXT99_13940</name>
</gene>
<keyword evidence="1" id="KW-0812">Transmembrane</keyword>
<dbReference type="PANTHER" id="PTHR20992">
    <property type="entry name" value="AT15442P-RELATED"/>
    <property type="match status" value="1"/>
</dbReference>
<name>A0A3D8LAU1_9BACT</name>
<keyword evidence="1" id="KW-1133">Transmembrane helix</keyword>
<feature type="transmembrane region" description="Helical" evidence="1">
    <location>
        <begin position="283"/>
        <end position="304"/>
    </location>
</feature>